<reference evidence="2" key="1">
    <citation type="submission" date="2017-12" db="EMBL/GenBank/DDBJ databases">
        <authorList>
            <person name="Diaz M."/>
        </authorList>
    </citation>
    <scope>NUCLEOTIDE SEQUENCE [LARGE SCALE GENOMIC DNA]</scope>
    <source>
        <strain evidence="2">FI11154</strain>
    </source>
</reference>
<protein>
    <recommendedName>
        <fullName evidence="3">Phage protein</fullName>
    </recommendedName>
</protein>
<dbReference type="AlphaFoldDB" id="A0A2P9HJV4"/>
<proteinExistence type="predicted"/>
<evidence type="ECO:0000313" key="1">
    <source>
        <dbReference type="EMBL" id="SPL64406.1"/>
    </source>
</evidence>
<organism evidence="1 2">
    <name type="scientific">Ochrobactrum soli</name>
    <dbReference type="NCBI Taxonomy" id="2448455"/>
    <lineage>
        <taxon>Bacteria</taxon>
        <taxon>Pseudomonadati</taxon>
        <taxon>Pseudomonadota</taxon>
        <taxon>Alphaproteobacteria</taxon>
        <taxon>Hyphomicrobiales</taxon>
        <taxon>Brucellaceae</taxon>
        <taxon>Brucella/Ochrobactrum group</taxon>
        <taxon>Ochrobactrum</taxon>
    </lineage>
</organism>
<dbReference type="Proteomes" id="UP000246073">
    <property type="component" value="Unassembled WGS sequence"/>
</dbReference>
<evidence type="ECO:0008006" key="3">
    <source>
        <dbReference type="Google" id="ProtNLM"/>
    </source>
</evidence>
<dbReference type="RefSeq" id="WP_109368268.1">
    <property type="nucleotide sequence ID" value="NZ_OOFM01000005.1"/>
</dbReference>
<name>A0A2P9HJV4_9HYPH</name>
<gene>
    <name evidence="1" type="ORF">OHAE_273</name>
</gene>
<dbReference type="EMBL" id="OOFM01000005">
    <property type="protein sequence ID" value="SPL64406.1"/>
    <property type="molecule type" value="Genomic_DNA"/>
</dbReference>
<accession>A0A2P9HJV4</accession>
<evidence type="ECO:0000313" key="2">
    <source>
        <dbReference type="Proteomes" id="UP000246073"/>
    </source>
</evidence>
<sequence>MSIAKQVIRQRDWSAGEIDPDGERRDDTEVFKYGERKSLNMQSLRTGAIENRYGRRYLYQDEGVRDDFRLLPNIKHSVTFAHQRATIRDESGEVIANLAAPWTNENLDSLVWTSNDNMIFVTGKDMRPQVIEVNVSTLAWSIRSFDFRVGIDGLVHAPFYRFADYGVTMRPSATTGSVSVHFSAPVLNASHVGSIFRYAGKQLRITGVVSATEGTADCLETLNPTVVYILESAAEMTFTIGQIVQTSISGVEGEVIAFDTVAKTVTIVVLNRWRQRASDDNVVGPSTDANTEPGTTFVSPGATTQWDEQFLSPYRGWPQSVSKDGQRVIFSNFPQKKQAIIWSTVSDPFDLQVNADSTGAIFELIDADCQVFHVVGGYDEFAITDIGVFYIPISSDNPLTPGSVEFRRLYSGEVANVTPVEVTEGVLFVDDSLTGIYAITATGQTARPYVATEISQFHRHLFKGVKRLTSNYGTPKNAARQIFVVNGDGTVVVGQYSSDREFVGWRLWNGAGHVNSVSARFGDVVFSTRYDTIGTPLFVAERIDSSMELDCSVIYGGSGTLPFPVGETVQVMADGFFLGDFVVGPVNTVAVDTAEYSQICVGKEFDWYLMPNLSDFEGGEAFGQRQRRRKVSKVNAKVRDCQEFKIGRKVLCTWRGGEDTSQPMPKRSGVFTYRETGRSFDPEFTISKTIPGRFKLLELTTEVTI</sequence>